<feature type="transmembrane region" description="Helical" evidence="6">
    <location>
        <begin position="269"/>
        <end position="285"/>
    </location>
</feature>
<feature type="transmembrane region" description="Helical" evidence="6">
    <location>
        <begin position="208"/>
        <end position="230"/>
    </location>
</feature>
<keyword evidence="5 6" id="KW-0472">Membrane</keyword>
<comment type="caution">
    <text evidence="7">The sequence shown here is derived from an EMBL/GenBank/DDBJ whole genome shotgun (WGS) entry which is preliminary data.</text>
</comment>
<keyword evidence="4 6" id="KW-1133">Transmembrane helix</keyword>
<evidence type="ECO:0000256" key="1">
    <source>
        <dbReference type="ARBA" id="ARBA00004141"/>
    </source>
</evidence>
<evidence type="ECO:0000256" key="4">
    <source>
        <dbReference type="ARBA" id="ARBA00022989"/>
    </source>
</evidence>
<dbReference type="Pfam" id="PF01594">
    <property type="entry name" value="AI-2E_transport"/>
    <property type="match status" value="1"/>
</dbReference>
<evidence type="ECO:0000256" key="3">
    <source>
        <dbReference type="ARBA" id="ARBA00022692"/>
    </source>
</evidence>
<keyword evidence="8" id="KW-1185">Reference proteome</keyword>
<dbReference type="GO" id="GO:0016020">
    <property type="term" value="C:membrane"/>
    <property type="evidence" value="ECO:0007669"/>
    <property type="project" value="UniProtKB-SubCell"/>
</dbReference>
<comment type="similarity">
    <text evidence="2">Belongs to the autoinducer-2 exporter (AI-2E) (TC 2.A.86) family.</text>
</comment>
<evidence type="ECO:0000313" key="8">
    <source>
        <dbReference type="Proteomes" id="UP001268256"/>
    </source>
</evidence>
<dbReference type="GO" id="GO:0055085">
    <property type="term" value="P:transmembrane transport"/>
    <property type="evidence" value="ECO:0007669"/>
    <property type="project" value="TreeGrafter"/>
</dbReference>
<dbReference type="RefSeq" id="WP_322878123.1">
    <property type="nucleotide sequence ID" value="NZ_JAVMIP010000007.1"/>
</dbReference>
<dbReference type="PANTHER" id="PTHR21716:SF66">
    <property type="entry name" value="TRANSPORT PROTEIN SLL0063-RELATED"/>
    <property type="match status" value="1"/>
</dbReference>
<reference evidence="8" key="1">
    <citation type="submission" date="2023-07" db="EMBL/GenBank/DDBJ databases">
        <authorList>
            <person name="Luz R."/>
            <person name="Cordeiro R."/>
            <person name="Fonseca A."/>
            <person name="Goncalves V."/>
        </authorList>
    </citation>
    <scope>NUCLEOTIDE SEQUENCE [LARGE SCALE GENOMIC DNA]</scope>
    <source>
        <strain evidence="8">BACA0444</strain>
    </source>
</reference>
<evidence type="ECO:0000256" key="2">
    <source>
        <dbReference type="ARBA" id="ARBA00009773"/>
    </source>
</evidence>
<feature type="transmembrane region" description="Helical" evidence="6">
    <location>
        <begin position="12"/>
        <end position="30"/>
    </location>
</feature>
<feature type="transmembrane region" description="Helical" evidence="6">
    <location>
        <begin position="305"/>
        <end position="330"/>
    </location>
</feature>
<dbReference type="PANTHER" id="PTHR21716">
    <property type="entry name" value="TRANSMEMBRANE PROTEIN"/>
    <property type="match status" value="1"/>
</dbReference>
<feature type="transmembrane region" description="Helical" evidence="6">
    <location>
        <begin position="236"/>
        <end position="262"/>
    </location>
</feature>
<dbReference type="EMBL" id="JAVMIP010000007">
    <property type="protein sequence ID" value="MDS3860863.1"/>
    <property type="molecule type" value="Genomic_DNA"/>
</dbReference>
<comment type="subcellular location">
    <subcellularLocation>
        <location evidence="1">Membrane</location>
        <topology evidence="1">Multi-pass membrane protein</topology>
    </subcellularLocation>
</comment>
<organism evidence="7 8">
    <name type="scientific">Pseudocalidococcus azoricus BACA0444</name>
    <dbReference type="NCBI Taxonomy" id="2918990"/>
    <lineage>
        <taxon>Bacteria</taxon>
        <taxon>Bacillati</taxon>
        <taxon>Cyanobacteriota</taxon>
        <taxon>Cyanophyceae</taxon>
        <taxon>Acaryochloridales</taxon>
        <taxon>Thermosynechococcaceae</taxon>
        <taxon>Pseudocalidococcus</taxon>
        <taxon>Pseudocalidococcus azoricus</taxon>
    </lineage>
</organism>
<evidence type="ECO:0000256" key="5">
    <source>
        <dbReference type="ARBA" id="ARBA00023136"/>
    </source>
</evidence>
<evidence type="ECO:0000313" key="7">
    <source>
        <dbReference type="EMBL" id="MDS3860863.1"/>
    </source>
</evidence>
<feature type="transmembrane region" description="Helical" evidence="6">
    <location>
        <begin position="73"/>
        <end position="95"/>
    </location>
</feature>
<feature type="transmembrane region" description="Helical" evidence="6">
    <location>
        <begin position="164"/>
        <end position="187"/>
    </location>
</feature>
<accession>A0AAE4JX75</accession>
<proteinExistence type="inferred from homology"/>
<protein>
    <submittedName>
        <fullName evidence="7">AI-2E family transporter</fullName>
    </submittedName>
</protein>
<dbReference type="InterPro" id="IPR002549">
    <property type="entry name" value="AI-2E-like"/>
</dbReference>
<gene>
    <name evidence="7" type="ORF">RIF25_08550</name>
</gene>
<dbReference type="AlphaFoldDB" id="A0AAE4JX75"/>
<feature type="transmembrane region" description="Helical" evidence="6">
    <location>
        <begin position="36"/>
        <end position="61"/>
    </location>
</feature>
<dbReference type="Proteomes" id="UP001268256">
    <property type="component" value="Unassembled WGS sequence"/>
</dbReference>
<keyword evidence="3 6" id="KW-0812">Transmembrane</keyword>
<name>A0AAE4JX75_9CYAN</name>
<evidence type="ECO:0000256" key="6">
    <source>
        <dbReference type="SAM" id="Phobius"/>
    </source>
</evidence>
<sequence>MNWLGPRHSLQRYLTLAGLGPIIALNLWVWHQLFLYFEYLLSVLIIAAILAYLLDGLAAWLQRFSLTRLQAMIMVLGFVLIIFTLVGFTLIPAIATQSQQLIERLPEIVNSGNDSLRGVIAFGHRFRFPFNFEQVTEELLNQLKAILSVLPDVAFTTLGRFVDALLVLVLTVYMLFYGGQLWTALVGCIPRPWGPIIDQSLRLNIQRFFSAQLVLGLFMFLVLLPVMIYLGVNFSLLFALIIGLAQLIPVIGATVGIGLVVLVVVFQNVWLAVNVLVIAVFFQQIKDNFLAPRLLGNIIGLNPLWQFIALLIGGRVAGLLGVFLSIPIAATVKATIEKIRELEAENLENTTP</sequence>